<evidence type="ECO:0000313" key="1">
    <source>
        <dbReference type="EMBL" id="MBP2000936.1"/>
    </source>
</evidence>
<organism evidence="1 2">
    <name type="scientific">Paenibacillus shirakamiensis</name>
    <dbReference type="NCBI Taxonomy" id="1265935"/>
    <lineage>
        <taxon>Bacteria</taxon>
        <taxon>Bacillati</taxon>
        <taxon>Bacillota</taxon>
        <taxon>Bacilli</taxon>
        <taxon>Bacillales</taxon>
        <taxon>Paenibacillaceae</taxon>
        <taxon>Paenibacillus</taxon>
    </lineage>
</organism>
<protein>
    <submittedName>
        <fullName evidence="1">Uncharacterized protein</fullName>
    </submittedName>
</protein>
<reference evidence="1 2" key="1">
    <citation type="submission" date="2021-03" db="EMBL/GenBank/DDBJ databases">
        <title>Genomic Encyclopedia of Type Strains, Phase IV (KMG-IV): sequencing the most valuable type-strain genomes for metagenomic binning, comparative biology and taxonomic classification.</title>
        <authorList>
            <person name="Goeker M."/>
        </authorList>
    </citation>
    <scope>NUCLEOTIDE SEQUENCE [LARGE SCALE GENOMIC DNA]</scope>
    <source>
        <strain evidence="1 2">DSM 26806</strain>
    </source>
</reference>
<name>A0ABS4JIW3_9BACL</name>
<dbReference type="EMBL" id="JAGGLD010000003">
    <property type="protein sequence ID" value="MBP2000936.1"/>
    <property type="molecule type" value="Genomic_DNA"/>
</dbReference>
<gene>
    <name evidence="1" type="ORF">J2Z69_001979</name>
</gene>
<accession>A0ABS4JIW3</accession>
<proteinExistence type="predicted"/>
<evidence type="ECO:0000313" key="2">
    <source>
        <dbReference type="Proteomes" id="UP001519288"/>
    </source>
</evidence>
<keyword evidence="2" id="KW-1185">Reference proteome</keyword>
<sequence length="53" mass="6221">MSNDKKISGVNSYPEFIWYGTSGDSVRDDIYKTVLWYKETKTISSIYEAQEYI</sequence>
<dbReference type="Proteomes" id="UP001519288">
    <property type="component" value="Unassembled WGS sequence"/>
</dbReference>
<comment type="caution">
    <text evidence="1">The sequence shown here is derived from an EMBL/GenBank/DDBJ whole genome shotgun (WGS) entry which is preliminary data.</text>
</comment>
<dbReference type="RefSeq" id="WP_209861537.1">
    <property type="nucleotide sequence ID" value="NZ_JAGGLD010000003.1"/>
</dbReference>